<proteinExistence type="predicted"/>
<gene>
    <name evidence="1" type="ORF">E5336_11845</name>
</gene>
<dbReference type="Proteomes" id="UP000308836">
    <property type="component" value="Unassembled WGS sequence"/>
</dbReference>
<evidence type="ECO:0000313" key="2">
    <source>
        <dbReference type="Proteomes" id="UP000308836"/>
    </source>
</evidence>
<keyword evidence="2" id="KW-1185">Reference proteome</keyword>
<sequence>MAIGKVRLARYDDLDTLEVIYTRARQFMHTHGNPFQWNDGHPNRNDLMQNLEEKELYVVESNMEILGSFVLHFGTDPTYEKIDGAWLNEEPYAAIHKVASTQTQRGVGSLILSYCKTRCQNLKIDTHADNLPMQRCIQKNGFLYTGTIFLQNGDPRHAYQFSDENK</sequence>
<dbReference type="EMBL" id="SRYG01000038">
    <property type="protein sequence ID" value="TGY64583.1"/>
    <property type="molecule type" value="Genomic_DNA"/>
</dbReference>
<protein>
    <submittedName>
        <fullName evidence="1">GNAT family N-acetyltransferase</fullName>
    </submittedName>
</protein>
<name>A0AC61R430_9FIRM</name>
<accession>A0AC61R430</accession>
<reference evidence="1" key="1">
    <citation type="submission" date="2019-04" db="EMBL/GenBank/DDBJ databases">
        <title>Microbes associate with the intestines of laboratory mice.</title>
        <authorList>
            <person name="Navarre W."/>
            <person name="Wong E."/>
            <person name="Huang K."/>
            <person name="Tropini C."/>
            <person name="Ng K."/>
            <person name="Yu B."/>
        </authorList>
    </citation>
    <scope>NUCLEOTIDE SEQUENCE</scope>
    <source>
        <strain evidence="1">NM09_H32</strain>
    </source>
</reference>
<evidence type="ECO:0000313" key="1">
    <source>
        <dbReference type="EMBL" id="TGY64583.1"/>
    </source>
</evidence>
<organism evidence="1 2">
    <name type="scientific">Dubosiella muris</name>
    <dbReference type="NCBI Taxonomy" id="3038133"/>
    <lineage>
        <taxon>Bacteria</taxon>
        <taxon>Bacillati</taxon>
        <taxon>Bacillota</taxon>
        <taxon>Erysipelotrichia</taxon>
        <taxon>Erysipelotrichales</taxon>
        <taxon>Erysipelotrichaceae</taxon>
        <taxon>Dubosiella</taxon>
    </lineage>
</organism>
<comment type="caution">
    <text evidence="1">The sequence shown here is derived from an EMBL/GenBank/DDBJ whole genome shotgun (WGS) entry which is preliminary data.</text>
</comment>